<dbReference type="AlphaFoldDB" id="A0A8S1JXP8"/>
<reference evidence="1" key="1">
    <citation type="submission" date="2021-01" db="EMBL/GenBank/DDBJ databases">
        <authorList>
            <consortium name="Genoscope - CEA"/>
            <person name="William W."/>
        </authorList>
    </citation>
    <scope>NUCLEOTIDE SEQUENCE</scope>
</reference>
<keyword evidence="2" id="KW-1185">Reference proteome</keyword>
<evidence type="ECO:0000313" key="1">
    <source>
        <dbReference type="EMBL" id="CAD8046975.1"/>
    </source>
</evidence>
<protein>
    <submittedName>
        <fullName evidence="1">Uncharacterized protein</fullName>
    </submittedName>
</protein>
<gene>
    <name evidence="1" type="ORF">PSON_ATCC_30995.1.T0020160</name>
</gene>
<organism evidence="1 2">
    <name type="scientific">Paramecium sonneborni</name>
    <dbReference type="NCBI Taxonomy" id="65129"/>
    <lineage>
        <taxon>Eukaryota</taxon>
        <taxon>Sar</taxon>
        <taxon>Alveolata</taxon>
        <taxon>Ciliophora</taxon>
        <taxon>Intramacronucleata</taxon>
        <taxon>Oligohymenophorea</taxon>
        <taxon>Peniculida</taxon>
        <taxon>Parameciidae</taxon>
        <taxon>Paramecium</taxon>
    </lineage>
</organism>
<comment type="caution">
    <text evidence="1">The sequence shown here is derived from an EMBL/GenBank/DDBJ whole genome shotgun (WGS) entry which is preliminary data.</text>
</comment>
<proteinExistence type="predicted"/>
<accession>A0A8S1JXP8</accession>
<evidence type="ECO:0000313" key="2">
    <source>
        <dbReference type="Proteomes" id="UP000692954"/>
    </source>
</evidence>
<dbReference type="Proteomes" id="UP000692954">
    <property type="component" value="Unassembled WGS sequence"/>
</dbReference>
<sequence>MIPDLQYYIYLKPRDKDGSNENLRVVIRARLPIAREIIEGKFISTISVLLLKQKLQAAPDNQQLCIFDYHAIETVHDEDFEALAINLHLIMFMIKRALNLKYMRLLLPNLSILHTSTLWNTYTRDIIPPLWLMVRQKLEELTLCMDFHLLPILINQESYHDHFIVFLPTFKQNLILVLHSWLEHHIYKFIMNLLEIFFDLIINCQILEKIKKEEFLLKIYQNGLFVFHLKFINLWVEVMLKELLQAPE</sequence>
<name>A0A8S1JXP8_9CILI</name>
<dbReference type="EMBL" id="CAJJDN010000002">
    <property type="protein sequence ID" value="CAD8046975.1"/>
    <property type="molecule type" value="Genomic_DNA"/>
</dbReference>